<sequence length="177" mass="19509">MKAAITCFFVALLLCMPVVQAKDPDSSKSGSHSHMFEYVFEFYPGSNNAAAHFKATLTNITDKDLQVMVNDKAFHSALEITSKSDEEIELFIEHYRTLLLTSTWSEPIVSLPSKKSIDWEVPLSSLLTLHGKPVTHDFLAGRQVVSEMAMAVIPKAGSFISSNALQRSNPIIIPPKG</sequence>
<feature type="signal peptide" evidence="1">
    <location>
        <begin position="1"/>
        <end position="21"/>
    </location>
</feature>
<feature type="chain" id="PRO_5042834309" evidence="1">
    <location>
        <begin position="22"/>
        <end position="177"/>
    </location>
</feature>
<dbReference type="KEGG" id="puo:RZN69_08935"/>
<evidence type="ECO:0000256" key="1">
    <source>
        <dbReference type="SAM" id="SignalP"/>
    </source>
</evidence>
<accession>A0AAQ3QXN3</accession>
<dbReference type="AlphaFoldDB" id="A0AAQ3QXN3"/>
<organism evidence="2 3">
    <name type="scientific">Rubellicoccus peritrichatus</name>
    <dbReference type="NCBI Taxonomy" id="3080537"/>
    <lineage>
        <taxon>Bacteria</taxon>
        <taxon>Pseudomonadati</taxon>
        <taxon>Verrucomicrobiota</taxon>
        <taxon>Opitutia</taxon>
        <taxon>Puniceicoccales</taxon>
        <taxon>Cerasicoccaceae</taxon>
        <taxon>Rubellicoccus</taxon>
    </lineage>
</organism>
<protein>
    <submittedName>
        <fullName evidence="2">Uncharacterized protein</fullName>
    </submittedName>
</protein>
<dbReference type="RefSeq" id="WP_317835759.1">
    <property type="nucleotide sequence ID" value="NZ_CP136920.1"/>
</dbReference>
<dbReference type="Proteomes" id="UP001304300">
    <property type="component" value="Chromosome"/>
</dbReference>
<reference evidence="2 3" key="1">
    <citation type="submission" date="2023-10" db="EMBL/GenBank/DDBJ databases">
        <title>Rubellicoccus peritrichatus gen. nov., sp. nov., isolated from an algae of coral reef tank.</title>
        <authorList>
            <person name="Luo J."/>
        </authorList>
    </citation>
    <scope>NUCLEOTIDE SEQUENCE [LARGE SCALE GENOMIC DNA]</scope>
    <source>
        <strain evidence="2 3">CR14</strain>
    </source>
</reference>
<name>A0AAQ3QXN3_9BACT</name>
<keyword evidence="3" id="KW-1185">Reference proteome</keyword>
<proteinExistence type="predicted"/>
<evidence type="ECO:0000313" key="3">
    <source>
        <dbReference type="Proteomes" id="UP001304300"/>
    </source>
</evidence>
<evidence type="ECO:0000313" key="2">
    <source>
        <dbReference type="EMBL" id="WOO43217.1"/>
    </source>
</evidence>
<dbReference type="EMBL" id="CP136920">
    <property type="protein sequence ID" value="WOO43217.1"/>
    <property type="molecule type" value="Genomic_DNA"/>
</dbReference>
<gene>
    <name evidence="2" type="ORF">RZN69_08935</name>
</gene>
<keyword evidence="1" id="KW-0732">Signal</keyword>